<reference evidence="1" key="1">
    <citation type="submission" date="2019-07" db="EMBL/GenBank/DDBJ databases">
        <authorList>
            <person name="Dittberner H."/>
        </authorList>
    </citation>
    <scope>NUCLEOTIDE SEQUENCE [LARGE SCALE GENOMIC DNA]</scope>
</reference>
<gene>
    <name evidence="1" type="ORF">ANE_LOCUS25541</name>
</gene>
<dbReference type="AlphaFoldDB" id="A0A565CNB5"/>
<comment type="caution">
    <text evidence="1">The sequence shown here is derived from an EMBL/GenBank/DDBJ whole genome shotgun (WGS) entry which is preliminary data.</text>
</comment>
<dbReference type="Proteomes" id="UP000489600">
    <property type="component" value="Unassembled WGS sequence"/>
</dbReference>
<organism evidence="1 2">
    <name type="scientific">Arabis nemorensis</name>
    <dbReference type="NCBI Taxonomy" id="586526"/>
    <lineage>
        <taxon>Eukaryota</taxon>
        <taxon>Viridiplantae</taxon>
        <taxon>Streptophyta</taxon>
        <taxon>Embryophyta</taxon>
        <taxon>Tracheophyta</taxon>
        <taxon>Spermatophyta</taxon>
        <taxon>Magnoliopsida</taxon>
        <taxon>eudicotyledons</taxon>
        <taxon>Gunneridae</taxon>
        <taxon>Pentapetalae</taxon>
        <taxon>rosids</taxon>
        <taxon>malvids</taxon>
        <taxon>Brassicales</taxon>
        <taxon>Brassicaceae</taxon>
        <taxon>Arabideae</taxon>
        <taxon>Arabis</taxon>
    </lineage>
</organism>
<keyword evidence="2" id="KW-1185">Reference proteome</keyword>
<evidence type="ECO:0000313" key="2">
    <source>
        <dbReference type="Proteomes" id="UP000489600"/>
    </source>
</evidence>
<sequence>MVFLGLQVWVKEFSYSNLVIDGMEKVCDNTGEDPTCSRSVKGISISDHLRYFGVELKG</sequence>
<evidence type="ECO:0000313" key="1">
    <source>
        <dbReference type="EMBL" id="VVB15097.1"/>
    </source>
</evidence>
<dbReference type="OrthoDB" id="426718at2759"/>
<name>A0A565CNB5_9BRAS</name>
<accession>A0A565CNB5</accession>
<proteinExistence type="predicted"/>
<protein>
    <submittedName>
        <fullName evidence="1">Uncharacterized protein</fullName>
    </submittedName>
</protein>
<dbReference type="EMBL" id="CABITT030000008">
    <property type="protein sequence ID" value="VVB15097.1"/>
    <property type="molecule type" value="Genomic_DNA"/>
</dbReference>